<dbReference type="OrthoDB" id="107538at2157"/>
<dbReference type="EMBL" id="CP003167">
    <property type="protein sequence ID" value="AGB01382.1"/>
    <property type="molecule type" value="Genomic_DNA"/>
</dbReference>
<sequence length="263" mass="29639" precursor="true">MRYNRSILIVLIILALSSCIQGAFAGAPPYYDRPTFFIPRDFTPYVNQSEENCTVTDAYPPIQTQPSVLTIPPDMSDSAPDISDSPPPFFPDLSQDYALRNMSCNKTNDRFIAIMWYFNKWETFKEQRERLFTYLSQHGSMSNVTLTFAEARSVLDNTTSGKLTIRHINVIKYDSMNTSGYFAIFNSGYFPGPNYFIAYYGIIGSSDVDDYLPNLESFLATGYSDDQFNPVVPMATPTIPVPTVIPFGAVAIVVMIRKIRGNH</sequence>
<keyword evidence="1" id="KW-0472">Membrane</keyword>
<feature type="transmembrane region" description="Helical" evidence="1">
    <location>
        <begin position="239"/>
        <end position="256"/>
    </location>
</feature>
<dbReference type="Proteomes" id="UP000010824">
    <property type="component" value="Chromosome"/>
</dbReference>
<dbReference type="GeneID" id="14308977"/>
<keyword evidence="3" id="KW-1185">Reference proteome</keyword>
<evidence type="ECO:0000313" key="3">
    <source>
        <dbReference type="Proteomes" id="UP000010824"/>
    </source>
</evidence>
<dbReference type="HOGENOM" id="CLU_1040545_0_0_2"/>
<dbReference type="eggNOG" id="arCOG04952">
    <property type="taxonomic scope" value="Archaea"/>
</dbReference>
<evidence type="ECO:0000313" key="2">
    <source>
        <dbReference type="EMBL" id="AGB01382.1"/>
    </source>
</evidence>
<dbReference type="InParanoid" id="L0H9G3"/>
<accession>L0H9G3</accession>
<dbReference type="RefSeq" id="WP_015284346.1">
    <property type="nucleotide sequence ID" value="NC_019943.1"/>
</dbReference>
<reference evidence="3" key="1">
    <citation type="submission" date="2011-12" db="EMBL/GenBank/DDBJ databases">
        <title>Complete sequence of Methanoregula formicicum SMSP.</title>
        <authorList>
            <person name="Lucas S."/>
            <person name="Han J."/>
            <person name="Lapidus A."/>
            <person name="Cheng J.-F."/>
            <person name="Goodwin L."/>
            <person name="Pitluck S."/>
            <person name="Peters L."/>
            <person name="Ovchinnikova G."/>
            <person name="Teshima H."/>
            <person name="Detter J.C."/>
            <person name="Han C."/>
            <person name="Tapia R."/>
            <person name="Land M."/>
            <person name="Hauser L."/>
            <person name="Kyrpides N."/>
            <person name="Ivanova N."/>
            <person name="Pagani I."/>
            <person name="Imachi H."/>
            <person name="Tamaki H."/>
            <person name="Sekiguchi Y."/>
            <person name="Kamagata Y."/>
            <person name="Cadillo-Quiroz H."/>
            <person name="Zinder S."/>
            <person name="Liu W.-T."/>
            <person name="Woyke T."/>
        </authorList>
    </citation>
    <scope>NUCLEOTIDE SEQUENCE [LARGE SCALE GENOMIC DNA]</scope>
    <source>
        <strain evidence="3">DSM 22288 / NBRC 105244 / SMSP</strain>
    </source>
</reference>
<dbReference type="PROSITE" id="PS51257">
    <property type="entry name" value="PROKAR_LIPOPROTEIN"/>
    <property type="match status" value="1"/>
</dbReference>
<protein>
    <submittedName>
        <fullName evidence="2">Uncharacterized protein</fullName>
    </submittedName>
</protein>
<dbReference type="STRING" id="593750.Metfor_0304"/>
<evidence type="ECO:0000256" key="1">
    <source>
        <dbReference type="SAM" id="Phobius"/>
    </source>
</evidence>
<gene>
    <name evidence="2" type="ordered locus">Metfor_0304</name>
</gene>
<organism evidence="2 3">
    <name type="scientific">Methanoregula formicica (strain DSM 22288 / NBRC 105244 / SMSP)</name>
    <dbReference type="NCBI Taxonomy" id="593750"/>
    <lineage>
        <taxon>Archaea</taxon>
        <taxon>Methanobacteriati</taxon>
        <taxon>Methanobacteriota</taxon>
        <taxon>Stenosarchaea group</taxon>
        <taxon>Methanomicrobia</taxon>
        <taxon>Methanomicrobiales</taxon>
        <taxon>Methanoregulaceae</taxon>
        <taxon>Methanoregula</taxon>
    </lineage>
</organism>
<proteinExistence type="predicted"/>
<keyword evidence="1" id="KW-0812">Transmembrane</keyword>
<dbReference type="KEGG" id="mfo:Metfor_0304"/>
<dbReference type="AlphaFoldDB" id="L0H9G3"/>
<reference evidence="2 3" key="2">
    <citation type="journal article" date="2014" name="Genome Announc.">
        <title>Complete Genome Sequence of Methanoregula formicica SMSPT, a Mesophilic Hydrogenotrophic Methanogen Isolated from a Methanogenic Upflow Anaerobic Sludge Blanket Reactor.</title>
        <authorList>
            <person name="Yamamoto K."/>
            <person name="Tamaki H."/>
            <person name="Cadillo-Quiroz H."/>
            <person name="Imachi H."/>
            <person name="Kyrpides N."/>
            <person name="Woyke T."/>
            <person name="Goodwin L."/>
            <person name="Zinder S.H."/>
            <person name="Kamagata Y."/>
            <person name="Liu W.T."/>
        </authorList>
    </citation>
    <scope>NUCLEOTIDE SEQUENCE [LARGE SCALE GENOMIC DNA]</scope>
    <source>
        <strain evidence="3">DSM 22288 / NBRC 105244 / SMSP</strain>
    </source>
</reference>
<keyword evidence="1" id="KW-1133">Transmembrane helix</keyword>
<name>L0H9G3_METFS</name>